<dbReference type="InterPro" id="IPR020583">
    <property type="entry name" value="Inositol_monoP_metal-BS"/>
</dbReference>
<comment type="catalytic activity">
    <reaction evidence="1 8">
        <text>a myo-inositol phosphate + H2O = myo-inositol + phosphate</text>
        <dbReference type="Rhea" id="RHEA:24056"/>
        <dbReference type="ChEBI" id="CHEBI:15377"/>
        <dbReference type="ChEBI" id="CHEBI:17268"/>
        <dbReference type="ChEBI" id="CHEBI:43474"/>
        <dbReference type="ChEBI" id="CHEBI:84139"/>
        <dbReference type="EC" id="3.1.3.25"/>
    </reaction>
</comment>
<dbReference type="AlphaFoldDB" id="A0A518H041"/>
<dbReference type="GO" id="GO:0046872">
    <property type="term" value="F:metal ion binding"/>
    <property type="evidence" value="ECO:0007669"/>
    <property type="project" value="UniProtKB-KW"/>
</dbReference>
<dbReference type="GO" id="GO:0046854">
    <property type="term" value="P:phosphatidylinositol phosphate biosynthetic process"/>
    <property type="evidence" value="ECO:0007669"/>
    <property type="project" value="InterPro"/>
</dbReference>
<keyword evidence="5 8" id="KW-0378">Hydrolase</keyword>
<dbReference type="Proteomes" id="UP000317835">
    <property type="component" value="Chromosome"/>
</dbReference>
<dbReference type="PROSITE" id="PS00630">
    <property type="entry name" value="IMP_2"/>
    <property type="match status" value="1"/>
</dbReference>
<dbReference type="FunFam" id="3.30.540.10:FF:000003">
    <property type="entry name" value="Inositol-1-monophosphatase"/>
    <property type="match status" value="1"/>
</dbReference>
<dbReference type="Gene3D" id="3.40.190.80">
    <property type="match status" value="1"/>
</dbReference>
<dbReference type="Pfam" id="PF00459">
    <property type="entry name" value="Inositol_P"/>
    <property type="match status" value="1"/>
</dbReference>
<evidence type="ECO:0000313" key="10">
    <source>
        <dbReference type="Proteomes" id="UP000317835"/>
    </source>
</evidence>
<accession>A0A518H041</accession>
<evidence type="ECO:0000256" key="3">
    <source>
        <dbReference type="ARBA" id="ARBA00009759"/>
    </source>
</evidence>
<evidence type="ECO:0000256" key="6">
    <source>
        <dbReference type="ARBA" id="ARBA00022842"/>
    </source>
</evidence>
<evidence type="ECO:0000256" key="8">
    <source>
        <dbReference type="RuleBase" id="RU364068"/>
    </source>
</evidence>
<comment type="similarity">
    <text evidence="3 8">Belongs to the inositol monophosphatase superfamily.</text>
</comment>
<dbReference type="InterPro" id="IPR000760">
    <property type="entry name" value="Inositol_monophosphatase-like"/>
</dbReference>
<evidence type="ECO:0000256" key="5">
    <source>
        <dbReference type="ARBA" id="ARBA00022801"/>
    </source>
</evidence>
<keyword evidence="10" id="KW-1185">Reference proteome</keyword>
<dbReference type="PRINTS" id="PR00377">
    <property type="entry name" value="IMPHPHTASES"/>
</dbReference>
<evidence type="ECO:0000256" key="2">
    <source>
        <dbReference type="ARBA" id="ARBA00001946"/>
    </source>
</evidence>
<dbReference type="RefSeq" id="WP_145268917.1">
    <property type="nucleotide sequence ID" value="NZ_CP036426.1"/>
</dbReference>
<feature type="binding site" evidence="7">
    <location>
        <position position="213"/>
    </location>
    <ligand>
        <name>Mg(2+)</name>
        <dbReference type="ChEBI" id="CHEBI:18420"/>
        <label>1</label>
        <note>catalytic</note>
    </ligand>
</feature>
<dbReference type="SUPFAM" id="SSF56655">
    <property type="entry name" value="Carbohydrate phosphatase"/>
    <property type="match status" value="1"/>
</dbReference>
<gene>
    <name evidence="9" type="primary">suhB_2</name>
    <name evidence="9" type="ORF">ElP_20800</name>
</gene>
<proteinExistence type="inferred from homology"/>
<dbReference type="GO" id="GO:0008934">
    <property type="term" value="F:inositol monophosphate 1-phosphatase activity"/>
    <property type="evidence" value="ECO:0007669"/>
    <property type="project" value="InterPro"/>
</dbReference>
<protein>
    <recommendedName>
        <fullName evidence="8">Inositol-1-monophosphatase</fullName>
        <ecNumber evidence="8">3.1.3.25</ecNumber>
    </recommendedName>
</protein>
<dbReference type="KEGG" id="tpla:ElP_20800"/>
<feature type="binding site" evidence="7">
    <location>
        <position position="68"/>
    </location>
    <ligand>
        <name>Mg(2+)</name>
        <dbReference type="ChEBI" id="CHEBI:18420"/>
        <label>1</label>
        <note>catalytic</note>
    </ligand>
</feature>
<keyword evidence="6 7" id="KW-0460">Magnesium</keyword>
<evidence type="ECO:0000256" key="1">
    <source>
        <dbReference type="ARBA" id="ARBA00001033"/>
    </source>
</evidence>
<organism evidence="9 10">
    <name type="scientific">Tautonia plasticadhaerens</name>
    <dbReference type="NCBI Taxonomy" id="2527974"/>
    <lineage>
        <taxon>Bacteria</taxon>
        <taxon>Pseudomonadati</taxon>
        <taxon>Planctomycetota</taxon>
        <taxon>Planctomycetia</taxon>
        <taxon>Isosphaerales</taxon>
        <taxon>Isosphaeraceae</taxon>
        <taxon>Tautonia</taxon>
    </lineage>
</organism>
<sequence>MAEDYRELRQAAERIAREAGELLLGHYGRVEAREKGPSDLVTEADLASQRLIAGRLAEAFPGHTLLAEEEGVTPDPDRPWRWIVDPLDGTVNFAHRYPIWTVSIGLEHRGMLVAGAIYAPLTGTMWSAGLGGGATVDGQPARVSTADRLRNCLISAAFPTRFGPDAPRQLALMGRYSDGTHSVRRSGSTAWNLAQLASGGCDVTFGTHVNPWDVAAGVLIVREAGGRVTGLDGGEYDLYRPEILASNGPVHDEAAQAAREAIAASAS</sequence>
<dbReference type="EMBL" id="CP036426">
    <property type="protein sequence ID" value="QDV34195.1"/>
    <property type="molecule type" value="Genomic_DNA"/>
</dbReference>
<dbReference type="GO" id="GO:0007165">
    <property type="term" value="P:signal transduction"/>
    <property type="evidence" value="ECO:0007669"/>
    <property type="project" value="TreeGrafter"/>
</dbReference>
<dbReference type="InterPro" id="IPR020550">
    <property type="entry name" value="Inositol_monophosphatase_CS"/>
</dbReference>
<feature type="binding site" evidence="7">
    <location>
        <position position="85"/>
    </location>
    <ligand>
        <name>Mg(2+)</name>
        <dbReference type="ChEBI" id="CHEBI:18420"/>
        <label>1</label>
        <note>catalytic</note>
    </ligand>
</feature>
<dbReference type="PROSITE" id="PS00629">
    <property type="entry name" value="IMP_1"/>
    <property type="match status" value="1"/>
</dbReference>
<dbReference type="GO" id="GO:0006020">
    <property type="term" value="P:inositol metabolic process"/>
    <property type="evidence" value="ECO:0007669"/>
    <property type="project" value="TreeGrafter"/>
</dbReference>
<dbReference type="PANTHER" id="PTHR20854">
    <property type="entry name" value="INOSITOL MONOPHOSPHATASE"/>
    <property type="match status" value="1"/>
</dbReference>
<dbReference type="InterPro" id="IPR033942">
    <property type="entry name" value="IMPase"/>
</dbReference>
<keyword evidence="4 7" id="KW-0479">Metal-binding</keyword>
<dbReference type="Gene3D" id="3.30.540.10">
    <property type="entry name" value="Fructose-1,6-Bisphosphatase, subunit A, domain 1"/>
    <property type="match status" value="1"/>
</dbReference>
<reference evidence="9 10" key="1">
    <citation type="submission" date="2019-02" db="EMBL/GenBank/DDBJ databases">
        <title>Deep-cultivation of Planctomycetes and their phenomic and genomic characterization uncovers novel biology.</title>
        <authorList>
            <person name="Wiegand S."/>
            <person name="Jogler M."/>
            <person name="Boedeker C."/>
            <person name="Pinto D."/>
            <person name="Vollmers J."/>
            <person name="Rivas-Marin E."/>
            <person name="Kohn T."/>
            <person name="Peeters S.H."/>
            <person name="Heuer A."/>
            <person name="Rast P."/>
            <person name="Oberbeckmann S."/>
            <person name="Bunk B."/>
            <person name="Jeske O."/>
            <person name="Meyerdierks A."/>
            <person name="Storesund J.E."/>
            <person name="Kallscheuer N."/>
            <person name="Luecker S."/>
            <person name="Lage O.M."/>
            <person name="Pohl T."/>
            <person name="Merkel B.J."/>
            <person name="Hornburger P."/>
            <person name="Mueller R.-W."/>
            <person name="Bruemmer F."/>
            <person name="Labrenz M."/>
            <person name="Spormann A.M."/>
            <person name="Op den Camp H."/>
            <person name="Overmann J."/>
            <person name="Amann R."/>
            <person name="Jetten M.S.M."/>
            <person name="Mascher T."/>
            <person name="Medema M.H."/>
            <person name="Devos D.P."/>
            <person name="Kaster A.-K."/>
            <person name="Ovreas L."/>
            <person name="Rohde M."/>
            <person name="Galperin M.Y."/>
            <person name="Jogler C."/>
        </authorList>
    </citation>
    <scope>NUCLEOTIDE SEQUENCE [LARGE SCALE GENOMIC DNA]</scope>
    <source>
        <strain evidence="9 10">ElP</strain>
    </source>
</reference>
<evidence type="ECO:0000256" key="4">
    <source>
        <dbReference type="ARBA" id="ARBA00022723"/>
    </source>
</evidence>
<dbReference type="PANTHER" id="PTHR20854:SF4">
    <property type="entry name" value="INOSITOL-1-MONOPHOSPHATASE-RELATED"/>
    <property type="match status" value="1"/>
</dbReference>
<dbReference type="OrthoDB" id="9772456at2"/>
<comment type="cofactor">
    <cofactor evidence="2 7 8">
        <name>Mg(2+)</name>
        <dbReference type="ChEBI" id="CHEBI:18420"/>
    </cofactor>
</comment>
<dbReference type="EC" id="3.1.3.25" evidence="8"/>
<evidence type="ECO:0000313" key="9">
    <source>
        <dbReference type="EMBL" id="QDV34195.1"/>
    </source>
</evidence>
<dbReference type="CDD" id="cd01639">
    <property type="entry name" value="IMPase"/>
    <property type="match status" value="1"/>
</dbReference>
<name>A0A518H041_9BACT</name>
<evidence type="ECO:0000256" key="7">
    <source>
        <dbReference type="PIRSR" id="PIRSR600760-2"/>
    </source>
</evidence>
<feature type="binding site" evidence="7">
    <location>
        <position position="88"/>
    </location>
    <ligand>
        <name>Mg(2+)</name>
        <dbReference type="ChEBI" id="CHEBI:18420"/>
        <label>1</label>
        <note>catalytic</note>
    </ligand>
</feature>
<feature type="binding site" evidence="7">
    <location>
        <position position="87"/>
    </location>
    <ligand>
        <name>Mg(2+)</name>
        <dbReference type="ChEBI" id="CHEBI:18420"/>
        <label>1</label>
        <note>catalytic</note>
    </ligand>
</feature>